<dbReference type="STRING" id="216463.VC81_03805"/>
<comment type="caution">
    <text evidence="3">The sequence shown here is derived from an EMBL/GenBank/DDBJ whole genome shotgun (WGS) entry which is preliminary data.</text>
</comment>
<dbReference type="PATRIC" id="fig|216463.3.peg.2595"/>
<dbReference type="EMBL" id="JZCR01000006">
    <property type="protein sequence ID" value="KJW13597.1"/>
    <property type="molecule type" value="Genomic_DNA"/>
</dbReference>
<sequence length="469" mass="53801">MITQQQERNHIQQLVNQDNQTDQQSEQYLNECLRYIRDHLTAFYTQYADDTGLSLTQVRRKVSSWDRQEFRRAIAELDIRNWPDEATDRLDFYSGSYKDIDKRHMLIAIIALGFLQLTSRNHRAIAKRVGDDIRQQYSYLRKGYNLTSKQVGVAKHEVSVITNPKNVAQWSDRLWVHNDELAGDVERLVNRHIRHGMDLKDLGKLLESHMNPKQFKPTQSVADRVKQMDYISQRLVRSESARLIDEANMTTYRMLKVTKVDWITEPGACTKCLGLAGDGPYDLDDAPSIPGDSHPLCRCSKIPHVSVLEKRQQLANSSGMTDDEQAGVLRWVSGDSYKLNGLLYSGQQPTGLLKVTMKQLDSALPKLPTYSGRIQRSVELTGAERNKFLWQFKDPIYCPKGYTAFTKGKNAYNPDAAIQLIINHSTKGHELGAFNLEEAEVLYERNSIFKVTNTYVDSKDHFIIELEDN</sequence>
<evidence type="ECO:0008006" key="5">
    <source>
        <dbReference type="Google" id="ProtNLM"/>
    </source>
</evidence>
<protein>
    <recommendedName>
        <fullName evidence="5">Phage head morphogenesis domain-containing protein</fullName>
    </recommendedName>
</protein>
<dbReference type="PROSITE" id="PS51996">
    <property type="entry name" value="TR_MART"/>
    <property type="match status" value="1"/>
</dbReference>
<dbReference type="SUPFAM" id="SSF56399">
    <property type="entry name" value="ADP-ribosylation"/>
    <property type="match status" value="1"/>
</dbReference>
<feature type="region of interest" description="Disordered" evidence="1">
    <location>
        <begin position="1"/>
        <end position="22"/>
    </location>
</feature>
<organism evidence="3 4">
    <name type="scientific">Levilactobacillus spicheri</name>
    <dbReference type="NCBI Taxonomy" id="216463"/>
    <lineage>
        <taxon>Bacteria</taxon>
        <taxon>Bacillati</taxon>
        <taxon>Bacillota</taxon>
        <taxon>Bacilli</taxon>
        <taxon>Lactobacillales</taxon>
        <taxon>Lactobacillaceae</taxon>
        <taxon>Levilactobacillus</taxon>
    </lineage>
</organism>
<proteinExistence type="predicted"/>
<name>A0A0F3RXQ5_9LACO</name>
<dbReference type="Proteomes" id="UP000033491">
    <property type="component" value="Unassembled WGS sequence"/>
</dbReference>
<evidence type="ECO:0000313" key="2">
    <source>
        <dbReference type="EMBL" id="KJW12857.1"/>
    </source>
</evidence>
<dbReference type="Gene3D" id="3.90.176.10">
    <property type="entry name" value="Toxin ADP-ribosyltransferase, Chain A, domain 1"/>
    <property type="match status" value="1"/>
</dbReference>
<dbReference type="EMBL" id="JZCR01000014">
    <property type="protein sequence ID" value="KJW12857.1"/>
    <property type="molecule type" value="Genomic_DNA"/>
</dbReference>
<dbReference type="RefSeq" id="WP_045806819.1">
    <property type="nucleotide sequence ID" value="NZ_JZCR01000006.1"/>
</dbReference>
<gene>
    <name evidence="3" type="ORF">VC81_03805</name>
    <name evidence="2" type="ORF">VC81_06310</name>
</gene>
<dbReference type="AlphaFoldDB" id="A0A0F3RXQ5"/>
<evidence type="ECO:0000313" key="3">
    <source>
        <dbReference type="EMBL" id="KJW13597.1"/>
    </source>
</evidence>
<evidence type="ECO:0000313" key="4">
    <source>
        <dbReference type="Proteomes" id="UP000033491"/>
    </source>
</evidence>
<accession>A0A0F3RXQ5</accession>
<reference evidence="3 4" key="1">
    <citation type="submission" date="2015-03" db="EMBL/GenBank/DDBJ databases">
        <authorList>
            <person name="Zheng J."/>
            <person name="Ganezle M."/>
        </authorList>
    </citation>
    <scope>NUCLEOTIDE SEQUENCE [LARGE SCALE GENOMIC DNA]</scope>
    <source>
        <strain evidence="3 4">LP38</strain>
    </source>
</reference>
<evidence type="ECO:0000256" key="1">
    <source>
        <dbReference type="SAM" id="MobiDB-lite"/>
    </source>
</evidence>